<dbReference type="AlphaFoldDB" id="A0A4Z2HIM4"/>
<evidence type="ECO:0000313" key="1">
    <source>
        <dbReference type="EMBL" id="TNN65390.1"/>
    </source>
</evidence>
<organism evidence="1 2">
    <name type="scientific">Liparis tanakae</name>
    <name type="common">Tanaka's snailfish</name>
    <dbReference type="NCBI Taxonomy" id="230148"/>
    <lineage>
        <taxon>Eukaryota</taxon>
        <taxon>Metazoa</taxon>
        <taxon>Chordata</taxon>
        <taxon>Craniata</taxon>
        <taxon>Vertebrata</taxon>
        <taxon>Euteleostomi</taxon>
        <taxon>Actinopterygii</taxon>
        <taxon>Neopterygii</taxon>
        <taxon>Teleostei</taxon>
        <taxon>Neoteleostei</taxon>
        <taxon>Acanthomorphata</taxon>
        <taxon>Eupercaria</taxon>
        <taxon>Perciformes</taxon>
        <taxon>Cottioidei</taxon>
        <taxon>Cottales</taxon>
        <taxon>Liparidae</taxon>
        <taxon>Liparis</taxon>
    </lineage>
</organism>
<comment type="caution">
    <text evidence="1">The sequence shown here is derived from an EMBL/GenBank/DDBJ whole genome shotgun (WGS) entry which is preliminary data.</text>
</comment>
<dbReference type="EMBL" id="SRLO01000236">
    <property type="protein sequence ID" value="TNN65390.1"/>
    <property type="molecule type" value="Genomic_DNA"/>
</dbReference>
<reference evidence="1 2" key="1">
    <citation type="submission" date="2019-03" db="EMBL/GenBank/DDBJ databases">
        <title>First draft genome of Liparis tanakae, snailfish: a comprehensive survey of snailfish specific genes.</title>
        <authorList>
            <person name="Kim W."/>
            <person name="Song I."/>
            <person name="Jeong J.-H."/>
            <person name="Kim D."/>
            <person name="Kim S."/>
            <person name="Ryu S."/>
            <person name="Song J.Y."/>
            <person name="Lee S.K."/>
        </authorList>
    </citation>
    <scope>NUCLEOTIDE SEQUENCE [LARGE SCALE GENOMIC DNA]</scope>
    <source>
        <tissue evidence="1">Muscle</tissue>
    </source>
</reference>
<protein>
    <submittedName>
        <fullName evidence="1">Uncharacterized protein</fullName>
    </submittedName>
</protein>
<keyword evidence="2" id="KW-1185">Reference proteome</keyword>
<proteinExistence type="predicted"/>
<name>A0A4Z2HIM4_9TELE</name>
<sequence>MSMYHHWISRDMGAELTALKAQGISTSSPSPTFTSLGTSRNPSVEAAAPLFPNFPVSGKKLLFVIITPLPRNTPWKRSLLYQLMCVQQETHSDSFNETLLEERGINVFSYPFSYQFIHQYPKLTKAGQSPQSAFESHSPWLPDISYQYELTKNKRLTQTTLDHDKEDSVLL</sequence>
<gene>
    <name evidence="1" type="ORF">EYF80_024426</name>
</gene>
<accession>A0A4Z2HIM4</accession>
<dbReference type="Proteomes" id="UP000314294">
    <property type="component" value="Unassembled WGS sequence"/>
</dbReference>
<evidence type="ECO:0000313" key="2">
    <source>
        <dbReference type="Proteomes" id="UP000314294"/>
    </source>
</evidence>